<evidence type="ECO:0000313" key="3">
    <source>
        <dbReference type="RefSeq" id="XP_013418276.1"/>
    </source>
</evidence>
<keyword evidence="2" id="KW-1185">Reference proteome</keyword>
<name>A0A1S3K7N9_LINAN</name>
<feature type="domain" description="GST N-terminal" evidence="1">
    <location>
        <begin position="62"/>
        <end position="132"/>
    </location>
</feature>
<evidence type="ECO:0000313" key="5">
    <source>
        <dbReference type="RefSeq" id="XP_013418278.1"/>
    </source>
</evidence>
<reference evidence="3 4" key="1">
    <citation type="submission" date="2025-04" db="UniProtKB">
        <authorList>
            <consortium name="RefSeq"/>
        </authorList>
    </citation>
    <scope>IDENTIFICATION</scope>
    <source>
        <tissue evidence="3 4">Gonads</tissue>
    </source>
</reference>
<dbReference type="RefSeq" id="XP_013418278.1">
    <property type="nucleotide sequence ID" value="XM_013562824.2"/>
</dbReference>
<evidence type="ECO:0000259" key="1">
    <source>
        <dbReference type="Pfam" id="PF13417"/>
    </source>
</evidence>
<dbReference type="OrthoDB" id="9988732at2759"/>
<dbReference type="KEGG" id="lak:106179276"/>
<evidence type="ECO:0000313" key="4">
    <source>
        <dbReference type="RefSeq" id="XP_013418277.1"/>
    </source>
</evidence>
<gene>
    <name evidence="3 4 5" type="primary">LOC106179276</name>
</gene>
<dbReference type="SUPFAM" id="SSF52833">
    <property type="entry name" value="Thioredoxin-like"/>
    <property type="match status" value="1"/>
</dbReference>
<sequence>MANSVSRVCGAVLIPVVLVASIGWRVAAIAVNAFYRAFPTAGQLLSKCFNTMYAGDRSKHILITLPYSHFCEKVNWACQLSGVPVEEKGYIPIFHNITLWHTGKNSSTPVMITSQNTVLPQSTDIMRFLKERNLKKFEKDWIFPCEEAVEMDARFSEAFGYGHAAFCIVYCYLYGDSLGKHRLREVFQKGVPKWQAACVGLLWPSVEFIFTRFVNIKSADFFRKNQTIVNEVWDKVERLLADGRKNICDTPEISGADIAFAALSYPLVLPPEMNEKFMAFEKGTIPAQYYDEVKRRRNTAAGKFILRLYREHRHRTAIL</sequence>
<protein>
    <submittedName>
        <fullName evidence="3">Uncharacterized protein LOC106179276 isoform X1</fullName>
    </submittedName>
    <submittedName>
        <fullName evidence="4 5">Uncharacterized protein LOC106179276 isoform X2</fullName>
    </submittedName>
</protein>
<dbReference type="AlphaFoldDB" id="A0A1S3K7N9"/>
<dbReference type="Proteomes" id="UP000085678">
    <property type="component" value="Unplaced"/>
</dbReference>
<dbReference type="RefSeq" id="XP_013418277.1">
    <property type="nucleotide sequence ID" value="XM_013562823.2"/>
</dbReference>
<evidence type="ECO:0000313" key="2">
    <source>
        <dbReference type="Proteomes" id="UP000085678"/>
    </source>
</evidence>
<dbReference type="InterPro" id="IPR036249">
    <property type="entry name" value="Thioredoxin-like_sf"/>
</dbReference>
<dbReference type="RefSeq" id="XP_013418276.1">
    <property type="nucleotide sequence ID" value="XM_013562822.2"/>
</dbReference>
<dbReference type="InterPro" id="IPR004045">
    <property type="entry name" value="Glutathione_S-Trfase_N"/>
</dbReference>
<dbReference type="Pfam" id="PF13417">
    <property type="entry name" value="GST_N_3"/>
    <property type="match status" value="1"/>
</dbReference>
<accession>A0A1S3K7N9</accession>
<proteinExistence type="predicted"/>
<dbReference type="Gene3D" id="3.40.30.10">
    <property type="entry name" value="Glutaredoxin"/>
    <property type="match status" value="1"/>
</dbReference>
<dbReference type="GeneID" id="106179276"/>
<organism evidence="2 3">
    <name type="scientific">Lingula anatina</name>
    <name type="common">Brachiopod</name>
    <name type="synonym">Lingula unguis</name>
    <dbReference type="NCBI Taxonomy" id="7574"/>
    <lineage>
        <taxon>Eukaryota</taxon>
        <taxon>Metazoa</taxon>
        <taxon>Spiralia</taxon>
        <taxon>Lophotrochozoa</taxon>
        <taxon>Brachiopoda</taxon>
        <taxon>Linguliformea</taxon>
        <taxon>Lingulata</taxon>
        <taxon>Lingulida</taxon>
        <taxon>Linguloidea</taxon>
        <taxon>Lingulidae</taxon>
        <taxon>Lingula</taxon>
    </lineage>
</organism>
<dbReference type="CDD" id="cd00570">
    <property type="entry name" value="GST_N_family"/>
    <property type="match status" value="1"/>
</dbReference>